<feature type="compositionally biased region" description="Low complexity" evidence="6">
    <location>
        <begin position="301"/>
        <end position="318"/>
    </location>
</feature>
<feature type="region of interest" description="Disordered" evidence="6">
    <location>
        <begin position="70"/>
        <end position="97"/>
    </location>
</feature>
<dbReference type="OMA" id="KVSWQIS"/>
<evidence type="ECO:0000256" key="2">
    <source>
        <dbReference type="ARBA" id="ARBA00008476"/>
    </source>
</evidence>
<evidence type="ECO:0000256" key="4">
    <source>
        <dbReference type="ARBA" id="ARBA00022946"/>
    </source>
</evidence>
<evidence type="ECO:0000256" key="3">
    <source>
        <dbReference type="ARBA" id="ARBA00013994"/>
    </source>
</evidence>
<reference evidence="7 8" key="1">
    <citation type="submission" date="2019-07" db="EMBL/GenBank/DDBJ databases">
        <title>Genome assembly of two rare yeast pathogens: Diutina rugosa and Trichomonascus ciferrii.</title>
        <authorList>
            <person name="Mixao V."/>
            <person name="Saus E."/>
            <person name="Hansen A."/>
            <person name="Lass-Flor C."/>
            <person name="Gabaldon T."/>
        </authorList>
    </citation>
    <scope>NUCLEOTIDE SEQUENCE [LARGE SCALE GENOMIC DNA]</scope>
    <source>
        <strain evidence="7 8">CBS 613</strain>
    </source>
</reference>
<accession>A0A642URR5</accession>
<evidence type="ECO:0000256" key="6">
    <source>
        <dbReference type="SAM" id="MobiDB-lite"/>
    </source>
</evidence>
<dbReference type="GO" id="GO:0005739">
    <property type="term" value="C:mitochondrion"/>
    <property type="evidence" value="ECO:0007669"/>
    <property type="project" value="UniProtKB-SubCell"/>
</dbReference>
<sequence>MMLRSRVVVCARSMHRSVPVMKPEHVASSTVASAQEIGWISHNKLGENANKTPRNTANNRFRDLLEAKEYPKKKQQSAKRPQRPAGPNRRVRFANESGSEQSRAALKWLVSQVHQVSPSYRVKLLDQGKPQPADFVEIANSLNLKQQGVQVIKQDEGVLVKLVKVEDMVKTYSNHLAQVREQELVASGNLKMQRILANRAKAERKKSASKVVSFKWSISLSDLKEQKRTELMGRLNKGEHFTVELASRKRRPRDEDEWQLELKKRELVFDTVESILAELPCSVELEESSLEEKVVLKVTPTAAATQPTVTEPAVTATPKKAKKQQKAQPVAAKPQEKKNEDDLDAMYSFKIDD</sequence>
<dbReference type="InterPro" id="IPR029427">
    <property type="entry name" value="AIM23"/>
</dbReference>
<keyword evidence="4" id="KW-0809">Transit peptide</keyword>
<feature type="region of interest" description="Disordered" evidence="6">
    <location>
        <begin position="301"/>
        <end position="353"/>
    </location>
</feature>
<organism evidence="7 8">
    <name type="scientific">Diutina rugosa</name>
    <name type="common">Yeast</name>
    <name type="synonym">Candida rugosa</name>
    <dbReference type="NCBI Taxonomy" id="5481"/>
    <lineage>
        <taxon>Eukaryota</taxon>
        <taxon>Fungi</taxon>
        <taxon>Dikarya</taxon>
        <taxon>Ascomycota</taxon>
        <taxon>Saccharomycotina</taxon>
        <taxon>Pichiomycetes</taxon>
        <taxon>Debaryomycetaceae</taxon>
        <taxon>Diutina</taxon>
    </lineage>
</organism>
<evidence type="ECO:0000313" key="7">
    <source>
        <dbReference type="EMBL" id="KAA8900593.1"/>
    </source>
</evidence>
<comment type="similarity">
    <text evidence="2">Belongs to the AIM23 family.</text>
</comment>
<dbReference type="Proteomes" id="UP000449547">
    <property type="component" value="Unassembled WGS sequence"/>
</dbReference>
<keyword evidence="8" id="KW-1185">Reference proteome</keyword>
<evidence type="ECO:0000256" key="1">
    <source>
        <dbReference type="ARBA" id="ARBA00004173"/>
    </source>
</evidence>
<proteinExistence type="inferred from homology"/>
<name>A0A642URR5_DIURU</name>
<evidence type="ECO:0000313" key="8">
    <source>
        <dbReference type="Proteomes" id="UP000449547"/>
    </source>
</evidence>
<keyword evidence="5" id="KW-0496">Mitochondrion</keyword>
<comment type="subcellular location">
    <subcellularLocation>
        <location evidence="1">Mitochondrion</location>
    </subcellularLocation>
</comment>
<gene>
    <name evidence="7" type="ORF">DIURU_003705</name>
</gene>
<dbReference type="AlphaFoldDB" id="A0A642URR5"/>
<dbReference type="RefSeq" id="XP_034011469.1">
    <property type="nucleotide sequence ID" value="XM_034156497.1"/>
</dbReference>
<dbReference type="VEuPathDB" id="FungiDB:DIURU_003705"/>
<dbReference type="EMBL" id="SWFT01000108">
    <property type="protein sequence ID" value="KAA8900593.1"/>
    <property type="molecule type" value="Genomic_DNA"/>
</dbReference>
<dbReference type="Pfam" id="PF14877">
    <property type="entry name" value="mIF3"/>
    <property type="match status" value="1"/>
</dbReference>
<evidence type="ECO:0000256" key="5">
    <source>
        <dbReference type="ARBA" id="ARBA00023128"/>
    </source>
</evidence>
<dbReference type="GeneID" id="54782356"/>
<protein>
    <recommendedName>
        <fullName evidence="3">Altered inheritance of mitochondria protein 23, mitochondrial</fullName>
    </recommendedName>
</protein>
<dbReference type="OrthoDB" id="3996489at2759"/>
<comment type="caution">
    <text evidence="7">The sequence shown here is derived from an EMBL/GenBank/DDBJ whole genome shotgun (WGS) entry which is preliminary data.</text>
</comment>
<feature type="compositionally biased region" description="Basic residues" evidence="6">
    <location>
        <begin position="73"/>
        <end position="82"/>
    </location>
</feature>